<protein>
    <submittedName>
        <fullName evidence="1">Uncharacterized protein</fullName>
    </submittedName>
</protein>
<dbReference type="AlphaFoldDB" id="A0A0F9QEW7"/>
<accession>A0A0F9QEW7</accession>
<evidence type="ECO:0000313" key="1">
    <source>
        <dbReference type="EMBL" id="KKN03783.1"/>
    </source>
</evidence>
<sequence>MDNEQIEHILSLLQEGVQRSGEEGISENISLGDAYALVQKTITFMMHSAVEKGNIKIMAAYMVDPNFALFVYSFRLGVGFEVSRAREKELNRMMNDSED</sequence>
<comment type="caution">
    <text evidence="1">The sequence shown here is derived from an EMBL/GenBank/DDBJ whole genome shotgun (WGS) entry which is preliminary data.</text>
</comment>
<organism evidence="1">
    <name type="scientific">marine sediment metagenome</name>
    <dbReference type="NCBI Taxonomy" id="412755"/>
    <lineage>
        <taxon>unclassified sequences</taxon>
        <taxon>metagenomes</taxon>
        <taxon>ecological metagenomes</taxon>
    </lineage>
</organism>
<proteinExistence type="predicted"/>
<gene>
    <name evidence="1" type="ORF">LCGC14_1104200</name>
</gene>
<dbReference type="EMBL" id="LAZR01004996">
    <property type="protein sequence ID" value="KKN03783.1"/>
    <property type="molecule type" value="Genomic_DNA"/>
</dbReference>
<name>A0A0F9QEW7_9ZZZZ</name>
<reference evidence="1" key="1">
    <citation type="journal article" date="2015" name="Nature">
        <title>Complex archaea that bridge the gap between prokaryotes and eukaryotes.</title>
        <authorList>
            <person name="Spang A."/>
            <person name="Saw J.H."/>
            <person name="Jorgensen S.L."/>
            <person name="Zaremba-Niedzwiedzka K."/>
            <person name="Martijn J."/>
            <person name="Lind A.E."/>
            <person name="van Eijk R."/>
            <person name="Schleper C."/>
            <person name="Guy L."/>
            <person name="Ettema T.J."/>
        </authorList>
    </citation>
    <scope>NUCLEOTIDE SEQUENCE</scope>
</reference>